<dbReference type="EMBL" id="JACIEW010000002">
    <property type="protein sequence ID" value="MBB4051344.1"/>
    <property type="molecule type" value="Genomic_DNA"/>
</dbReference>
<evidence type="ECO:0000313" key="3">
    <source>
        <dbReference type="Proteomes" id="UP000547011"/>
    </source>
</evidence>
<reference evidence="2 3" key="1">
    <citation type="submission" date="2020-08" db="EMBL/GenBank/DDBJ databases">
        <title>Genomic Encyclopedia of Type Strains, Phase IV (KMG-IV): sequencing the most valuable type-strain genomes for metagenomic binning, comparative biology and taxonomic classification.</title>
        <authorList>
            <person name="Goeker M."/>
        </authorList>
    </citation>
    <scope>NUCLEOTIDE SEQUENCE [LARGE SCALE GENOMIC DNA]</scope>
    <source>
        <strain evidence="2 3">DSM 23447</strain>
    </source>
</reference>
<gene>
    <name evidence="2" type="ORF">GGR20_000980</name>
</gene>
<sequence length="330" mass="36021">MSARRGLVIAALSLILVGSNSATVAGQVESWAREGWKTDFSRTLVDFDEVMSGGPPRDGIPPIDDPIFISAHDVTGIDGREPVIQFPLEGDSRAYPLRVLTWHEIVNDEIDGQPVAVTYCPLCNAAIVFDRRADGKTLSFGTTGKLRHSDLIMYDRSTESWWQQFSGEAIIGELVGTELSMLPSRIVSFEDFLSAHPDGPVLVPNDPSARPYGSNPYQSYDTAQRPFLFRGELPPDIPAMAHVVVVETDSEPIIVSLNRLRQSPLKLRGYSLSYETGVASALDTATISDGRDIGSVRVTRDGKDVVHNLTFAFVAHVFHPGVAIIDADTN</sequence>
<proteinExistence type="predicted"/>
<dbReference type="InterPro" id="IPR021516">
    <property type="entry name" value="DUF3179"/>
</dbReference>
<name>A0A7W6NB46_9HYPH</name>
<dbReference type="AlphaFoldDB" id="A0A7W6NB46"/>
<evidence type="ECO:0000313" key="2">
    <source>
        <dbReference type="EMBL" id="MBB4051344.1"/>
    </source>
</evidence>
<keyword evidence="1" id="KW-0732">Signal</keyword>
<organism evidence="2 3">
    <name type="scientific">Devosia subaequoris</name>
    <dbReference type="NCBI Taxonomy" id="395930"/>
    <lineage>
        <taxon>Bacteria</taxon>
        <taxon>Pseudomonadati</taxon>
        <taxon>Pseudomonadota</taxon>
        <taxon>Alphaproteobacteria</taxon>
        <taxon>Hyphomicrobiales</taxon>
        <taxon>Devosiaceae</taxon>
        <taxon>Devosia</taxon>
    </lineage>
</organism>
<keyword evidence="3" id="KW-1185">Reference proteome</keyword>
<dbReference type="Pfam" id="PF11376">
    <property type="entry name" value="DUF3179"/>
    <property type="match status" value="1"/>
</dbReference>
<evidence type="ECO:0008006" key="4">
    <source>
        <dbReference type="Google" id="ProtNLM"/>
    </source>
</evidence>
<dbReference type="Proteomes" id="UP000547011">
    <property type="component" value="Unassembled WGS sequence"/>
</dbReference>
<accession>A0A7W6NB46</accession>
<dbReference type="RefSeq" id="WP_246349450.1">
    <property type="nucleotide sequence ID" value="NZ_JACIEW010000002.1"/>
</dbReference>
<comment type="caution">
    <text evidence="2">The sequence shown here is derived from an EMBL/GenBank/DDBJ whole genome shotgun (WGS) entry which is preliminary data.</text>
</comment>
<feature type="chain" id="PRO_5030609517" description="DUF3179 domain-containing protein" evidence="1">
    <location>
        <begin position="23"/>
        <end position="330"/>
    </location>
</feature>
<feature type="signal peptide" evidence="1">
    <location>
        <begin position="1"/>
        <end position="22"/>
    </location>
</feature>
<evidence type="ECO:0000256" key="1">
    <source>
        <dbReference type="SAM" id="SignalP"/>
    </source>
</evidence>
<protein>
    <recommendedName>
        <fullName evidence="4">DUF3179 domain-containing protein</fullName>
    </recommendedName>
</protein>